<organism evidence="7 8">
    <name type="scientific">Streptomyces roseirectus</name>
    <dbReference type="NCBI Taxonomy" id="2768066"/>
    <lineage>
        <taxon>Bacteria</taxon>
        <taxon>Bacillati</taxon>
        <taxon>Actinomycetota</taxon>
        <taxon>Actinomycetes</taxon>
        <taxon>Kitasatosporales</taxon>
        <taxon>Streptomycetaceae</taxon>
        <taxon>Streptomyces</taxon>
    </lineage>
</organism>
<dbReference type="Pfam" id="PF00891">
    <property type="entry name" value="Methyltransf_2"/>
    <property type="match status" value="1"/>
</dbReference>
<sequence length="365" mass="39092">MKPVAGSVPSASDPSASDPPAPDSVVDGDDPRALVWDIIRGEWRFSALYAFVALDLARWLRDGPLDVAELARRCGADAGALARLLRTNAALGVVRTVSVREGRRCYALTPAGLTLHGGAEHSMRSVVIPQGAPDFREAMGSLAEAVRAGRSPFVTRFGSLYAYLEGDPEARGHFDAHMATRSRTIADAAVARYDFSGVSCLVDVGGGVGTILAAVLKANPRVRGVLFELEHVLPGAREFLASEGVLDRCELVAGDFFRSVPRADAYLLSNVLHNWSDTDAIAIGRTVVSAMSGAGRCLFLDMLLPEDDRPHLGKDLDMRMLALHPGGRERGRAEYLALLREAGLVAERVVDLPYALSLIEAVPAR</sequence>
<proteinExistence type="predicted"/>
<dbReference type="InterPro" id="IPR001077">
    <property type="entry name" value="COMT_C"/>
</dbReference>
<keyword evidence="8" id="KW-1185">Reference proteome</keyword>
<protein>
    <submittedName>
        <fullName evidence="7">Hydroxyneurosporene methyltransferase</fullName>
    </submittedName>
</protein>
<feature type="domain" description="O-methyltransferase dimerisation" evidence="6">
    <location>
        <begin position="36"/>
        <end position="115"/>
    </location>
</feature>
<dbReference type="InterPro" id="IPR029063">
    <property type="entry name" value="SAM-dependent_MTases_sf"/>
</dbReference>
<dbReference type="Pfam" id="PF08100">
    <property type="entry name" value="Dimerisation"/>
    <property type="match status" value="1"/>
</dbReference>
<dbReference type="GO" id="GO:0032259">
    <property type="term" value="P:methylation"/>
    <property type="evidence" value="ECO:0007669"/>
    <property type="project" value="UniProtKB-KW"/>
</dbReference>
<evidence type="ECO:0000259" key="6">
    <source>
        <dbReference type="Pfam" id="PF08100"/>
    </source>
</evidence>
<dbReference type="AlphaFoldDB" id="A0A7H0IQP2"/>
<dbReference type="SUPFAM" id="SSF53335">
    <property type="entry name" value="S-adenosyl-L-methionine-dependent methyltransferases"/>
    <property type="match status" value="1"/>
</dbReference>
<reference evidence="7 8" key="1">
    <citation type="submission" date="2020-08" db="EMBL/GenBank/DDBJ databases">
        <title>A novel species.</title>
        <authorList>
            <person name="Gao J."/>
        </authorList>
    </citation>
    <scope>NUCLEOTIDE SEQUENCE [LARGE SCALE GENOMIC DNA]</scope>
    <source>
        <strain evidence="7 8">CRXT-G-22</strain>
    </source>
</reference>
<evidence type="ECO:0000313" key="7">
    <source>
        <dbReference type="EMBL" id="QNP75108.1"/>
    </source>
</evidence>
<feature type="compositionally biased region" description="Low complexity" evidence="4">
    <location>
        <begin position="1"/>
        <end position="16"/>
    </location>
</feature>
<dbReference type="Gene3D" id="1.10.10.10">
    <property type="entry name" value="Winged helix-like DNA-binding domain superfamily/Winged helix DNA-binding domain"/>
    <property type="match status" value="1"/>
</dbReference>
<evidence type="ECO:0000256" key="2">
    <source>
        <dbReference type="ARBA" id="ARBA00022679"/>
    </source>
</evidence>
<feature type="domain" description="O-methyltransferase C-terminal" evidence="5">
    <location>
        <begin position="141"/>
        <end position="343"/>
    </location>
</feature>
<keyword evidence="2 7" id="KW-0808">Transferase</keyword>
<evidence type="ECO:0000256" key="4">
    <source>
        <dbReference type="SAM" id="MobiDB-lite"/>
    </source>
</evidence>
<evidence type="ECO:0000313" key="8">
    <source>
        <dbReference type="Proteomes" id="UP000516052"/>
    </source>
</evidence>
<dbReference type="EMBL" id="CP060828">
    <property type="protein sequence ID" value="QNP75108.1"/>
    <property type="molecule type" value="Genomic_DNA"/>
</dbReference>
<keyword evidence="1 7" id="KW-0489">Methyltransferase</keyword>
<keyword evidence="3" id="KW-0949">S-adenosyl-L-methionine</keyword>
<dbReference type="Proteomes" id="UP000516052">
    <property type="component" value="Chromosome"/>
</dbReference>
<dbReference type="InterPro" id="IPR036390">
    <property type="entry name" value="WH_DNA-bd_sf"/>
</dbReference>
<dbReference type="RefSeq" id="WP_187752029.1">
    <property type="nucleotide sequence ID" value="NZ_CP060828.1"/>
</dbReference>
<feature type="region of interest" description="Disordered" evidence="4">
    <location>
        <begin position="1"/>
        <end position="28"/>
    </location>
</feature>
<dbReference type="InterPro" id="IPR016461">
    <property type="entry name" value="COMT-like"/>
</dbReference>
<evidence type="ECO:0000256" key="1">
    <source>
        <dbReference type="ARBA" id="ARBA00022603"/>
    </source>
</evidence>
<dbReference type="KEGG" id="sroi:IAG44_40680"/>
<evidence type="ECO:0000256" key="3">
    <source>
        <dbReference type="ARBA" id="ARBA00022691"/>
    </source>
</evidence>
<accession>A0A7H0IQP2</accession>
<dbReference type="Gene3D" id="3.40.50.150">
    <property type="entry name" value="Vaccinia Virus protein VP39"/>
    <property type="match status" value="1"/>
</dbReference>
<dbReference type="PANTHER" id="PTHR43712">
    <property type="entry name" value="PUTATIVE (AFU_ORTHOLOGUE AFUA_4G14580)-RELATED"/>
    <property type="match status" value="1"/>
</dbReference>
<evidence type="ECO:0000259" key="5">
    <source>
        <dbReference type="Pfam" id="PF00891"/>
    </source>
</evidence>
<dbReference type="PROSITE" id="PS51683">
    <property type="entry name" value="SAM_OMT_II"/>
    <property type="match status" value="1"/>
</dbReference>
<dbReference type="GO" id="GO:0008171">
    <property type="term" value="F:O-methyltransferase activity"/>
    <property type="evidence" value="ECO:0007669"/>
    <property type="project" value="InterPro"/>
</dbReference>
<dbReference type="PANTHER" id="PTHR43712:SF2">
    <property type="entry name" value="O-METHYLTRANSFERASE CICE"/>
    <property type="match status" value="1"/>
</dbReference>
<dbReference type="SUPFAM" id="SSF46785">
    <property type="entry name" value="Winged helix' DNA-binding domain"/>
    <property type="match status" value="1"/>
</dbReference>
<name>A0A7H0IQP2_9ACTN</name>
<gene>
    <name evidence="7" type="ORF">IAG44_40680</name>
</gene>
<dbReference type="GO" id="GO:0046983">
    <property type="term" value="F:protein dimerization activity"/>
    <property type="evidence" value="ECO:0007669"/>
    <property type="project" value="InterPro"/>
</dbReference>
<dbReference type="InterPro" id="IPR036388">
    <property type="entry name" value="WH-like_DNA-bd_sf"/>
</dbReference>
<dbReference type="InterPro" id="IPR012967">
    <property type="entry name" value="COMT_dimerisation"/>
</dbReference>